<feature type="transmembrane region" description="Helical" evidence="1">
    <location>
        <begin position="124"/>
        <end position="143"/>
    </location>
</feature>
<evidence type="ECO:0000313" key="2">
    <source>
        <dbReference type="EMBL" id="MCC0179033.1"/>
    </source>
</evidence>
<keyword evidence="2" id="KW-0548">Nucleotidyltransferase</keyword>
<feature type="transmembrane region" description="Helical" evidence="1">
    <location>
        <begin position="187"/>
        <end position="205"/>
    </location>
</feature>
<dbReference type="GO" id="GO:0016779">
    <property type="term" value="F:nucleotidyltransferase activity"/>
    <property type="evidence" value="ECO:0007669"/>
    <property type="project" value="UniProtKB-KW"/>
</dbReference>
<evidence type="ECO:0000256" key="1">
    <source>
        <dbReference type="SAM" id="Phobius"/>
    </source>
</evidence>
<keyword evidence="3" id="KW-1185">Reference proteome</keyword>
<keyword evidence="1" id="KW-0812">Transmembrane</keyword>
<feature type="transmembrane region" description="Helical" evidence="1">
    <location>
        <begin position="69"/>
        <end position="89"/>
    </location>
</feature>
<dbReference type="InterPro" id="IPR037997">
    <property type="entry name" value="Dgk1-like"/>
</dbReference>
<dbReference type="PANTHER" id="PTHR31303:SF1">
    <property type="entry name" value="CTP-DEPENDENT DIACYLGLYCEROL KINASE 1"/>
    <property type="match status" value="1"/>
</dbReference>
<feature type="transmembrane region" description="Helical" evidence="1">
    <location>
        <begin position="101"/>
        <end position="118"/>
    </location>
</feature>
<dbReference type="GO" id="GO:0004143">
    <property type="term" value="F:ATP-dependent diacylglycerol kinase activity"/>
    <property type="evidence" value="ECO:0007669"/>
    <property type="project" value="InterPro"/>
</dbReference>
<keyword evidence="2" id="KW-0808">Transferase</keyword>
<dbReference type="EMBL" id="JADWDC010000064">
    <property type="protein sequence ID" value="MCC0179033.1"/>
    <property type="molecule type" value="Genomic_DNA"/>
</dbReference>
<feature type="transmembrane region" description="Helical" evidence="1">
    <location>
        <begin position="13"/>
        <end position="35"/>
    </location>
</feature>
<gene>
    <name evidence="2" type="ORF">I4641_18860</name>
</gene>
<dbReference type="RefSeq" id="WP_229642136.1">
    <property type="nucleotide sequence ID" value="NZ_JADWDC010000064.1"/>
</dbReference>
<proteinExistence type="predicted"/>
<reference evidence="2" key="1">
    <citation type="journal article" date="2021" name="Antonie Van Leeuwenhoek">
        <title>Draft genome and description of Waterburya agarophytonicola gen. nov. sp. nov. (Pleurocapsales, Cyanobacteria): a seaweed symbiont.</title>
        <authorList>
            <person name="Bonthond G."/>
            <person name="Shalygin S."/>
            <person name="Bayer T."/>
            <person name="Weinberger F."/>
        </authorList>
    </citation>
    <scope>NUCLEOTIDE SEQUENCE</scope>
    <source>
        <strain evidence="2">KI4</strain>
    </source>
</reference>
<organism evidence="2 3">
    <name type="scientific">Waterburya agarophytonicola KI4</name>
    <dbReference type="NCBI Taxonomy" id="2874699"/>
    <lineage>
        <taxon>Bacteria</taxon>
        <taxon>Bacillati</taxon>
        <taxon>Cyanobacteriota</taxon>
        <taxon>Cyanophyceae</taxon>
        <taxon>Pleurocapsales</taxon>
        <taxon>Hyellaceae</taxon>
        <taxon>Waterburya</taxon>
        <taxon>Waterburya agarophytonicola</taxon>
    </lineage>
</organism>
<dbReference type="AlphaFoldDB" id="A0A964BV74"/>
<protein>
    <submittedName>
        <fullName evidence="2">Phosphatidate cytidylyltransferase</fullName>
    </submittedName>
</protein>
<keyword evidence="1" id="KW-1133">Transmembrane helix</keyword>
<name>A0A964BV74_9CYAN</name>
<evidence type="ECO:0000313" key="3">
    <source>
        <dbReference type="Proteomes" id="UP000729733"/>
    </source>
</evidence>
<feature type="transmembrane region" description="Helical" evidence="1">
    <location>
        <begin position="164"/>
        <end position="181"/>
    </location>
</feature>
<dbReference type="PANTHER" id="PTHR31303">
    <property type="entry name" value="CTP-DEPENDENT DIACYLGLYCEROL KINASE 1"/>
    <property type="match status" value="1"/>
</dbReference>
<keyword evidence="1" id="KW-0472">Membrane</keyword>
<comment type="caution">
    <text evidence="2">The sequence shown here is derived from an EMBL/GenBank/DDBJ whole genome shotgun (WGS) entry which is preliminary data.</text>
</comment>
<dbReference type="Proteomes" id="UP000729733">
    <property type="component" value="Unassembled WGS sequence"/>
</dbReference>
<accession>A0A964BV74</accession>
<sequence>MLLLLGDHPIFNFAYPLGAVFVYLGILVAIADFLSRLLPNDPELTRKVVHIGSGNVILLAWWFNISTQVIVSAAIIAAAIAIVSYIIPILPSIESVGRKSFGTLFYAISMAVLTACFWQDTPQYAAIGILIMAWGDGMAAIIGQRFGKHLYQIGTISKSWEGSLAMMGASFIVTELILLFVEGLSWQILLISSIVAVIATILEGFSQLGIDNLTVPLCSGIICFFCIQAL</sequence>